<feature type="domain" description="RNA 3'-terminal phosphate cyclase" evidence="6">
    <location>
        <begin position="30"/>
        <end position="354"/>
    </location>
</feature>
<dbReference type="InterPro" id="IPR017770">
    <property type="entry name" value="RNA3'_term_phos_cyc_type_1"/>
</dbReference>
<keyword evidence="3" id="KW-0547">Nucleotide-binding</keyword>
<dbReference type="EMBL" id="QZAA01000131">
    <property type="protein sequence ID" value="RQD76091.1"/>
    <property type="molecule type" value="Genomic_DNA"/>
</dbReference>
<name>A0A424YER5_9FIRM</name>
<evidence type="ECO:0000259" key="7">
    <source>
        <dbReference type="Pfam" id="PF05189"/>
    </source>
</evidence>
<evidence type="ECO:0000313" key="8">
    <source>
        <dbReference type="EMBL" id="RQD76091.1"/>
    </source>
</evidence>
<feature type="domain" description="RNA 3'-terminal phosphate cyclase insert" evidence="7">
    <location>
        <begin position="205"/>
        <end position="301"/>
    </location>
</feature>
<evidence type="ECO:0000256" key="5">
    <source>
        <dbReference type="NCBIfam" id="TIGR03399"/>
    </source>
</evidence>
<dbReference type="EC" id="6.5.1.4" evidence="5"/>
<dbReference type="Proteomes" id="UP000285138">
    <property type="component" value="Unassembled WGS sequence"/>
</dbReference>
<comment type="caution">
    <text evidence="8">The sequence shown here is derived from an EMBL/GenBank/DDBJ whole genome shotgun (WGS) entry which is preliminary data.</text>
</comment>
<dbReference type="Gene3D" id="3.65.10.20">
    <property type="entry name" value="RNA 3'-terminal phosphate cyclase domain"/>
    <property type="match status" value="1"/>
</dbReference>
<evidence type="ECO:0000256" key="4">
    <source>
        <dbReference type="ARBA" id="ARBA00024481"/>
    </source>
</evidence>
<dbReference type="NCBIfam" id="TIGR03399">
    <property type="entry name" value="RNA_3prim_cycl"/>
    <property type="match status" value="1"/>
</dbReference>
<evidence type="ECO:0000256" key="3">
    <source>
        <dbReference type="ARBA" id="ARBA00022741"/>
    </source>
</evidence>
<dbReference type="InterPro" id="IPR036553">
    <property type="entry name" value="RPTC_insert"/>
</dbReference>
<evidence type="ECO:0000313" key="9">
    <source>
        <dbReference type="Proteomes" id="UP000285138"/>
    </source>
</evidence>
<dbReference type="GO" id="GO:0000166">
    <property type="term" value="F:nucleotide binding"/>
    <property type="evidence" value="ECO:0007669"/>
    <property type="project" value="UniProtKB-KW"/>
</dbReference>
<dbReference type="SUPFAM" id="SSF55205">
    <property type="entry name" value="EPT/RTPC-like"/>
    <property type="match status" value="1"/>
</dbReference>
<comment type="similarity">
    <text evidence="1">Belongs to the RNA 3'-terminal cyclase family. Type 1 subfamily.</text>
</comment>
<dbReference type="GO" id="GO:0003963">
    <property type="term" value="F:RNA-3'-phosphate cyclase activity"/>
    <property type="evidence" value="ECO:0007669"/>
    <property type="project" value="UniProtKB-UniRule"/>
</dbReference>
<dbReference type="SUPFAM" id="SSF52913">
    <property type="entry name" value="RNA 3'-terminal phosphate cyclase, RPTC, insert domain"/>
    <property type="match status" value="1"/>
</dbReference>
<reference evidence="8 9" key="1">
    <citation type="submission" date="2018-08" db="EMBL/GenBank/DDBJ databases">
        <title>The metabolism and importance of syntrophic acetate oxidation coupled to methane or sulfide production in haloalkaline environments.</title>
        <authorList>
            <person name="Timmers P.H.A."/>
            <person name="Vavourakis C.D."/>
            <person name="Sorokin D.Y."/>
            <person name="Sinninghe Damste J.S."/>
            <person name="Muyzer G."/>
            <person name="Stams A.J.M."/>
            <person name="Plugge C.M."/>
        </authorList>
    </citation>
    <scope>NUCLEOTIDE SEQUENCE [LARGE SCALE GENOMIC DNA]</scope>
    <source>
        <strain evidence="8">MSAO_Bac1</strain>
    </source>
</reference>
<organism evidence="8 9">
    <name type="scientific">Candidatus Syntrophonatronum acetioxidans</name>
    <dbReference type="NCBI Taxonomy" id="1795816"/>
    <lineage>
        <taxon>Bacteria</taxon>
        <taxon>Bacillati</taxon>
        <taxon>Bacillota</taxon>
        <taxon>Clostridia</taxon>
        <taxon>Eubacteriales</taxon>
        <taxon>Syntrophomonadaceae</taxon>
        <taxon>Candidatus Syntrophonatronum</taxon>
    </lineage>
</organism>
<proteinExistence type="inferred from homology"/>
<evidence type="ECO:0000256" key="2">
    <source>
        <dbReference type="ARBA" id="ARBA00022598"/>
    </source>
</evidence>
<dbReference type="Pfam" id="PF01137">
    <property type="entry name" value="RTC"/>
    <property type="match status" value="1"/>
</dbReference>
<gene>
    <name evidence="8" type="primary">rtcA</name>
    <name evidence="8" type="ORF">D5R97_04945</name>
</gene>
<sequence>MLTFTPFSTGSSGKGKKGEITLLKLNGGLKSGSGTIVRYASSLCALSRQNLHLYNIRARRDKPGLRPQHLMTLIALMEICGGTMEGARVGSRELVFYPGEEIRGGSYNFDIKTSGSAPMLVLSLLPVLAYAHEPVVLQVMGGTFQDFAPSVFHMQRVLFPLLVRMGLGVNMEMVRPGYLPRGQGILKVEINPLQGRKLKALSLEEQGEVTGMEGIALSSHLRERKVSRRLAAVCISKLEKKRFPVTIKEIWDESALQPGAALALWAETETGCLLGADMAGKPRRSSEYISRYVTRTLLEDLRSGATVDRFLADQLVIFAALAQGTTSYLAPGMTEHLETNLWLVSEILGARVEVKDHLVKIKGVAMGMK</sequence>
<evidence type="ECO:0000256" key="1">
    <source>
        <dbReference type="ARBA" id="ARBA00009206"/>
    </source>
</evidence>
<dbReference type="InterPro" id="IPR037136">
    <property type="entry name" value="RNA3'_phos_cyclase_dom_sf"/>
</dbReference>
<accession>A0A424YER5</accession>
<dbReference type="Pfam" id="PF05189">
    <property type="entry name" value="RTC_insert"/>
    <property type="match status" value="1"/>
</dbReference>
<protein>
    <recommendedName>
        <fullName evidence="5">RNA 3'-terminal phosphate cyclase</fullName>
        <ecNumber evidence="5">6.5.1.4</ecNumber>
    </recommendedName>
</protein>
<dbReference type="InterPro" id="IPR023797">
    <property type="entry name" value="RNA3'_phos_cyclase_dom"/>
</dbReference>
<dbReference type="PANTHER" id="PTHR11096">
    <property type="entry name" value="RNA 3' TERMINAL PHOSPHATE CYCLASE"/>
    <property type="match status" value="1"/>
</dbReference>
<dbReference type="GO" id="GO:0006396">
    <property type="term" value="P:RNA processing"/>
    <property type="evidence" value="ECO:0007669"/>
    <property type="project" value="UniProtKB-UniRule"/>
</dbReference>
<keyword evidence="2" id="KW-0436">Ligase</keyword>
<dbReference type="AlphaFoldDB" id="A0A424YER5"/>
<evidence type="ECO:0000259" key="6">
    <source>
        <dbReference type="Pfam" id="PF01137"/>
    </source>
</evidence>
<dbReference type="InterPro" id="IPR000228">
    <property type="entry name" value="RNA3'_term_phos_cyc"/>
</dbReference>
<dbReference type="InterPro" id="IPR013791">
    <property type="entry name" value="RNA3'-term_phos_cycl_insert"/>
</dbReference>
<dbReference type="InterPro" id="IPR013792">
    <property type="entry name" value="RNA3'P_cycl/enolpyr_Trfase_a/b"/>
</dbReference>
<comment type="catalytic activity">
    <reaction evidence="4">
        <text>a 3'-end 3'-phospho-ribonucleotide-RNA + ATP = a 3'-end 2',3'-cyclophospho-ribonucleotide-RNA + AMP + diphosphate</text>
        <dbReference type="Rhea" id="RHEA:23976"/>
        <dbReference type="Rhea" id="RHEA-COMP:10463"/>
        <dbReference type="Rhea" id="RHEA-COMP:10464"/>
        <dbReference type="ChEBI" id="CHEBI:30616"/>
        <dbReference type="ChEBI" id="CHEBI:33019"/>
        <dbReference type="ChEBI" id="CHEBI:83062"/>
        <dbReference type="ChEBI" id="CHEBI:83064"/>
        <dbReference type="ChEBI" id="CHEBI:456215"/>
        <dbReference type="EC" id="6.5.1.4"/>
    </reaction>
</comment>
<dbReference type="Gene3D" id="3.30.360.20">
    <property type="entry name" value="RNA 3'-terminal phosphate cyclase, insert domain"/>
    <property type="match status" value="1"/>
</dbReference>
<dbReference type="PANTHER" id="PTHR11096:SF0">
    <property type="entry name" value="RNA 3'-TERMINAL PHOSPHATE CYCLASE"/>
    <property type="match status" value="1"/>
</dbReference>
<dbReference type="PIRSF" id="PIRSF005378">
    <property type="entry name" value="RNA3'_term_phos_cycl_euk"/>
    <property type="match status" value="1"/>
</dbReference>